<evidence type="ECO:0000256" key="1">
    <source>
        <dbReference type="ARBA" id="ARBA00004752"/>
    </source>
</evidence>
<keyword evidence="16" id="KW-0472">Membrane</keyword>
<evidence type="ECO:0000256" key="4">
    <source>
        <dbReference type="ARBA" id="ARBA00022645"/>
    </source>
</evidence>
<dbReference type="PANTHER" id="PTHR32282">
    <property type="entry name" value="BINDING PROTEIN TRANSPEPTIDASE, PUTATIVE-RELATED"/>
    <property type="match status" value="1"/>
</dbReference>
<dbReference type="SUPFAM" id="SSF56601">
    <property type="entry name" value="beta-lactamase/transpeptidase-like"/>
    <property type="match status" value="1"/>
</dbReference>
<evidence type="ECO:0000256" key="9">
    <source>
        <dbReference type="ARBA" id="ARBA00022960"/>
    </source>
</evidence>
<keyword evidence="12" id="KW-0961">Cell wall biogenesis/degradation</keyword>
<organism evidence="19 20">
    <name type="scientific">Fulvimarina manganoxydans</name>
    <dbReference type="NCBI Taxonomy" id="937218"/>
    <lineage>
        <taxon>Bacteria</taxon>
        <taxon>Pseudomonadati</taxon>
        <taxon>Pseudomonadota</taxon>
        <taxon>Alphaproteobacteria</taxon>
        <taxon>Hyphomicrobiales</taxon>
        <taxon>Aurantimonadaceae</taxon>
        <taxon>Fulvimarina</taxon>
    </lineage>
</organism>
<evidence type="ECO:0000256" key="5">
    <source>
        <dbReference type="ARBA" id="ARBA00022670"/>
    </source>
</evidence>
<dbReference type="RefSeq" id="WP_084408196.1">
    <property type="nucleotide sequence ID" value="NZ_FWXR01000001.1"/>
</dbReference>
<evidence type="ECO:0000256" key="16">
    <source>
        <dbReference type="SAM" id="Phobius"/>
    </source>
</evidence>
<feature type="domain" description="Glycosyl transferase family 51" evidence="18">
    <location>
        <begin position="149"/>
        <end position="311"/>
    </location>
</feature>
<dbReference type="Gene3D" id="1.10.3810.10">
    <property type="entry name" value="Biosynthetic peptidoglycan transglycosylase-like"/>
    <property type="match status" value="1"/>
</dbReference>
<dbReference type="InterPro" id="IPR001460">
    <property type="entry name" value="PCN-bd_Tpept"/>
</dbReference>
<evidence type="ECO:0000313" key="20">
    <source>
        <dbReference type="Proteomes" id="UP000192656"/>
    </source>
</evidence>
<dbReference type="FunFam" id="1.10.3810.10:FF:000001">
    <property type="entry name" value="Penicillin-binding protein 1A"/>
    <property type="match status" value="1"/>
</dbReference>
<dbReference type="GO" id="GO:0006508">
    <property type="term" value="P:proteolysis"/>
    <property type="evidence" value="ECO:0007669"/>
    <property type="project" value="UniProtKB-KW"/>
</dbReference>
<evidence type="ECO:0000259" key="18">
    <source>
        <dbReference type="Pfam" id="PF00912"/>
    </source>
</evidence>
<keyword evidence="8" id="KW-0378">Hydrolase</keyword>
<dbReference type="GO" id="GO:0008658">
    <property type="term" value="F:penicillin binding"/>
    <property type="evidence" value="ECO:0007669"/>
    <property type="project" value="InterPro"/>
</dbReference>
<keyword evidence="16" id="KW-1133">Transmembrane helix</keyword>
<dbReference type="UniPathway" id="UPA00219"/>
<dbReference type="GO" id="GO:0030288">
    <property type="term" value="C:outer membrane-bounded periplasmic space"/>
    <property type="evidence" value="ECO:0007669"/>
    <property type="project" value="TreeGrafter"/>
</dbReference>
<dbReference type="GO" id="GO:0009002">
    <property type="term" value="F:serine-type D-Ala-D-Ala carboxypeptidase activity"/>
    <property type="evidence" value="ECO:0007669"/>
    <property type="project" value="UniProtKB-EC"/>
</dbReference>
<keyword evidence="9" id="KW-0133">Cell shape</keyword>
<feature type="compositionally biased region" description="Basic and acidic residues" evidence="15">
    <location>
        <begin position="1"/>
        <end position="10"/>
    </location>
</feature>
<evidence type="ECO:0000256" key="12">
    <source>
        <dbReference type="ARBA" id="ARBA00023316"/>
    </source>
</evidence>
<keyword evidence="4" id="KW-0121">Carboxypeptidase</keyword>
<feature type="compositionally biased region" description="Basic and acidic residues" evidence="15">
    <location>
        <begin position="723"/>
        <end position="733"/>
    </location>
</feature>
<dbReference type="GO" id="GO:0071555">
    <property type="term" value="P:cell wall organization"/>
    <property type="evidence" value="ECO:0007669"/>
    <property type="project" value="UniProtKB-KW"/>
</dbReference>
<evidence type="ECO:0000313" key="19">
    <source>
        <dbReference type="EMBL" id="SMC35553.1"/>
    </source>
</evidence>
<evidence type="ECO:0000256" key="3">
    <source>
        <dbReference type="ARBA" id="ARBA00007739"/>
    </source>
</evidence>
<keyword evidence="20" id="KW-1185">Reference proteome</keyword>
<dbReference type="Gene3D" id="3.40.710.10">
    <property type="entry name" value="DD-peptidase/beta-lactamase superfamily"/>
    <property type="match status" value="1"/>
</dbReference>
<keyword evidence="11" id="KW-0511">Multifunctional enzyme</keyword>
<feature type="region of interest" description="Disordered" evidence="15">
    <location>
        <begin position="1"/>
        <end position="81"/>
    </location>
</feature>
<keyword evidence="16" id="KW-0812">Transmembrane</keyword>
<dbReference type="Proteomes" id="UP000192656">
    <property type="component" value="Unassembled WGS sequence"/>
</dbReference>
<feature type="domain" description="Penicillin-binding protein transpeptidase" evidence="17">
    <location>
        <begin position="399"/>
        <end position="626"/>
    </location>
</feature>
<evidence type="ECO:0000256" key="8">
    <source>
        <dbReference type="ARBA" id="ARBA00022801"/>
    </source>
</evidence>
<comment type="similarity">
    <text evidence="3">In the N-terminal section; belongs to the glycosyltransferase 51 family.</text>
</comment>
<feature type="compositionally biased region" description="Basic and acidic residues" evidence="15">
    <location>
        <begin position="18"/>
        <end position="32"/>
    </location>
</feature>
<evidence type="ECO:0000256" key="7">
    <source>
        <dbReference type="ARBA" id="ARBA00022679"/>
    </source>
</evidence>
<evidence type="ECO:0000256" key="11">
    <source>
        <dbReference type="ARBA" id="ARBA00023268"/>
    </source>
</evidence>
<evidence type="ECO:0000256" key="2">
    <source>
        <dbReference type="ARBA" id="ARBA00007090"/>
    </source>
</evidence>
<evidence type="ECO:0000256" key="15">
    <source>
        <dbReference type="SAM" id="MobiDB-lite"/>
    </source>
</evidence>
<sequence length="760" mass="82012">MAARRQERIEPTFGAETGGDRGDFHVSADDRAVPLAANDRKTRRAPKQAKKRQGGGFSLFGGSKSRSGGSGSGGSGGQPPRRRRSFFGHLVRTCFALGIWGALAVAAIVGYFAIKLPQEAWAIPDRPPNVKIVSVDGRLLANRGLTGGKEVSLDEMSPYIPQAVIAIEDRRFYDHFGVDPIGILRAAVENYQAGSTVQGGSTLTQQLAKNIFLNPDQTIQRKIQEAILALWLEQKFTKDQILEMYLNRVYFGSGATGVEAAARRYFNKSAAEVTLPEAALLAGLLKAPSRLSPARDPKAAKDRADVVLAAMRQEGEITDEEYQAGLAQKPTKAKSYWTGAENYAADVVMQDIKSLIGEVKDDVVVETTIDMDLEKVAEKTIRETVDGARQNVSQGALVAIDGTGAIRALVGGRDYAQSQYNRAFQARRQPGSAFKPFVYQTAIEQGFRPETVMMDEPVRIGNWTPSNYDNRYRGPVSVADALRQSLNTIAAQLIDRVGPASVIETANRMGIKSEIGDNASIALGTSEVSLLELTGAFAPYANGGYQAKPHLVNRITTEDGKVLWERGAEVPPVIVDPDTVAMMNAMLKRVVSAGTGRRAAIEGWEAGGKTGTTNDFKDAWFVGYTSNLVAGVWLGNDNGAKMQKVTGGSLPAEAWHKFMTAAHEGLPATPLPGDYRIGEHSGALTAENGADDGTYSDGGFYDPSIAGEQNDYVAQTGQRSPRRNFEDGGDGRFYDTPPPPGVVVQERVEDRSLFNRIFGG</sequence>
<gene>
    <name evidence="19" type="ORF">SAMN06297251_101315</name>
</gene>
<dbReference type="NCBIfam" id="TIGR02074">
    <property type="entry name" value="PBP_1a_fam"/>
    <property type="match status" value="1"/>
</dbReference>
<evidence type="ECO:0000256" key="14">
    <source>
        <dbReference type="ARBA" id="ARBA00049902"/>
    </source>
</evidence>
<evidence type="ECO:0000259" key="17">
    <source>
        <dbReference type="Pfam" id="PF00905"/>
    </source>
</evidence>
<dbReference type="InterPro" id="IPR023346">
    <property type="entry name" value="Lysozyme-like_dom_sf"/>
</dbReference>
<protein>
    <submittedName>
        <fullName evidence="19">Penicillin-binding protein 1A</fullName>
    </submittedName>
</protein>
<reference evidence="19 20" key="1">
    <citation type="submission" date="2017-04" db="EMBL/GenBank/DDBJ databases">
        <authorList>
            <person name="Afonso C.L."/>
            <person name="Miller P.J."/>
            <person name="Scott M.A."/>
            <person name="Spackman E."/>
            <person name="Goraichik I."/>
            <person name="Dimitrov K.M."/>
            <person name="Suarez D.L."/>
            <person name="Swayne D.E."/>
        </authorList>
    </citation>
    <scope>NUCLEOTIDE SEQUENCE [LARGE SCALE GENOMIC DNA]</scope>
    <source>
        <strain evidence="19 20">CGMCC 1.10972</strain>
    </source>
</reference>
<comment type="pathway">
    <text evidence="1">Cell wall biogenesis; peptidoglycan biosynthesis.</text>
</comment>
<dbReference type="InterPro" id="IPR050396">
    <property type="entry name" value="Glycosyltr_51/Transpeptidase"/>
</dbReference>
<dbReference type="EMBL" id="FWXR01000001">
    <property type="protein sequence ID" value="SMC35553.1"/>
    <property type="molecule type" value="Genomic_DNA"/>
</dbReference>
<dbReference type="OrthoDB" id="9766909at2"/>
<accession>A0A1W1YHD1</accession>
<dbReference type="GO" id="GO:0009252">
    <property type="term" value="P:peptidoglycan biosynthetic process"/>
    <property type="evidence" value="ECO:0007669"/>
    <property type="project" value="UniProtKB-UniPathway"/>
</dbReference>
<comment type="catalytic activity">
    <reaction evidence="13">
        <text>Preferential cleavage: (Ac)2-L-Lys-D-Ala-|-D-Ala. Also transpeptidation of peptidyl-alanyl moieties that are N-acyl substituents of D-alanine.</text>
        <dbReference type="EC" id="3.4.16.4"/>
    </reaction>
</comment>
<keyword evidence="7" id="KW-0808">Transferase</keyword>
<name>A0A1W1YHD1_9HYPH</name>
<dbReference type="STRING" id="937218.SAMN06297251_101315"/>
<dbReference type="InterPro" id="IPR001264">
    <property type="entry name" value="Glyco_trans_51"/>
</dbReference>
<keyword evidence="10" id="KW-0573">Peptidoglycan synthesis</keyword>
<dbReference type="GO" id="GO:0008955">
    <property type="term" value="F:peptidoglycan glycosyltransferase activity"/>
    <property type="evidence" value="ECO:0007669"/>
    <property type="project" value="UniProtKB-EC"/>
</dbReference>
<dbReference type="PANTHER" id="PTHR32282:SF33">
    <property type="entry name" value="PEPTIDOGLYCAN GLYCOSYLTRANSFERASE"/>
    <property type="match status" value="1"/>
</dbReference>
<evidence type="ECO:0000256" key="10">
    <source>
        <dbReference type="ARBA" id="ARBA00022984"/>
    </source>
</evidence>
<feature type="transmembrane region" description="Helical" evidence="16">
    <location>
        <begin position="90"/>
        <end position="114"/>
    </location>
</feature>
<feature type="region of interest" description="Disordered" evidence="15">
    <location>
        <begin position="713"/>
        <end position="741"/>
    </location>
</feature>
<dbReference type="SUPFAM" id="SSF53955">
    <property type="entry name" value="Lysozyme-like"/>
    <property type="match status" value="1"/>
</dbReference>
<dbReference type="InterPro" id="IPR036950">
    <property type="entry name" value="PBP_transglycosylase"/>
</dbReference>
<comment type="catalytic activity">
    <reaction evidence="14">
        <text>[GlcNAc-(1-&gt;4)-Mur2Ac(oyl-L-Ala-gamma-D-Glu-L-Lys-D-Ala-D-Ala)](n)-di-trans,octa-cis-undecaprenyl diphosphate + beta-D-GlcNAc-(1-&gt;4)-Mur2Ac(oyl-L-Ala-gamma-D-Glu-L-Lys-D-Ala-D-Ala)-di-trans,octa-cis-undecaprenyl diphosphate = [GlcNAc-(1-&gt;4)-Mur2Ac(oyl-L-Ala-gamma-D-Glu-L-Lys-D-Ala-D-Ala)](n+1)-di-trans,octa-cis-undecaprenyl diphosphate + di-trans,octa-cis-undecaprenyl diphosphate + H(+)</text>
        <dbReference type="Rhea" id="RHEA:23708"/>
        <dbReference type="Rhea" id="RHEA-COMP:9602"/>
        <dbReference type="Rhea" id="RHEA-COMP:9603"/>
        <dbReference type="ChEBI" id="CHEBI:15378"/>
        <dbReference type="ChEBI" id="CHEBI:58405"/>
        <dbReference type="ChEBI" id="CHEBI:60033"/>
        <dbReference type="ChEBI" id="CHEBI:78435"/>
        <dbReference type="EC" id="2.4.99.28"/>
    </reaction>
</comment>
<evidence type="ECO:0000256" key="13">
    <source>
        <dbReference type="ARBA" id="ARBA00034000"/>
    </source>
</evidence>
<comment type="similarity">
    <text evidence="2">In the C-terminal section; belongs to the transpeptidase family.</text>
</comment>
<dbReference type="Pfam" id="PF00912">
    <property type="entry name" value="Transgly"/>
    <property type="match status" value="1"/>
</dbReference>
<keyword evidence="6" id="KW-0328">Glycosyltransferase</keyword>
<dbReference type="GO" id="GO:0008360">
    <property type="term" value="P:regulation of cell shape"/>
    <property type="evidence" value="ECO:0007669"/>
    <property type="project" value="UniProtKB-KW"/>
</dbReference>
<evidence type="ECO:0000256" key="6">
    <source>
        <dbReference type="ARBA" id="ARBA00022676"/>
    </source>
</evidence>
<proteinExistence type="inferred from homology"/>
<feature type="compositionally biased region" description="Basic residues" evidence="15">
    <location>
        <begin position="41"/>
        <end position="53"/>
    </location>
</feature>
<feature type="compositionally biased region" description="Gly residues" evidence="15">
    <location>
        <begin position="68"/>
        <end position="77"/>
    </location>
</feature>
<dbReference type="AlphaFoldDB" id="A0A1W1YHD1"/>
<dbReference type="InterPro" id="IPR012338">
    <property type="entry name" value="Beta-lactam/transpept-like"/>
</dbReference>
<dbReference type="Pfam" id="PF00905">
    <property type="entry name" value="Transpeptidase"/>
    <property type="match status" value="1"/>
</dbReference>
<keyword evidence="5" id="KW-0645">Protease</keyword>